<organism evidence="2 3">
    <name type="scientific">Ottowia pentelensis</name>
    <dbReference type="NCBI Taxonomy" id="511108"/>
    <lineage>
        <taxon>Bacteria</taxon>
        <taxon>Pseudomonadati</taxon>
        <taxon>Pseudomonadota</taxon>
        <taxon>Betaproteobacteria</taxon>
        <taxon>Burkholderiales</taxon>
        <taxon>Comamonadaceae</taxon>
        <taxon>Ottowia</taxon>
    </lineage>
</organism>
<evidence type="ECO:0000256" key="1">
    <source>
        <dbReference type="SAM" id="SignalP"/>
    </source>
</evidence>
<sequence>MSIRSHRCWNVGRSARVCALALATALALGAGAWAQAAEIAITQPTNEQTIHSNLGEVMVSVQVSDATPDSRVRLSVDGHAQPSGGGSMIALRGLDRGTHVLKAELLAADGEVIATSLPVTIYLWHASSRNPHRAK</sequence>
<protein>
    <recommendedName>
        <fullName evidence="4">Copper resistance protein CopC</fullName>
    </recommendedName>
</protein>
<feature type="signal peptide" evidence="1">
    <location>
        <begin position="1"/>
        <end position="36"/>
    </location>
</feature>
<feature type="chain" id="PRO_5045928174" description="Copper resistance protein CopC" evidence="1">
    <location>
        <begin position="37"/>
        <end position="135"/>
    </location>
</feature>
<accession>A0ABV6PNX4</accession>
<proteinExistence type="predicted"/>
<comment type="caution">
    <text evidence="2">The sequence shown here is derived from an EMBL/GenBank/DDBJ whole genome shotgun (WGS) entry which is preliminary data.</text>
</comment>
<dbReference type="RefSeq" id="WP_377478994.1">
    <property type="nucleotide sequence ID" value="NZ_JBHLTN010000002.1"/>
</dbReference>
<name>A0ABV6PNX4_9BURK</name>
<evidence type="ECO:0000313" key="3">
    <source>
        <dbReference type="Proteomes" id="UP001589834"/>
    </source>
</evidence>
<dbReference type="Proteomes" id="UP001589834">
    <property type="component" value="Unassembled WGS sequence"/>
</dbReference>
<evidence type="ECO:0008006" key="4">
    <source>
        <dbReference type="Google" id="ProtNLM"/>
    </source>
</evidence>
<keyword evidence="3" id="KW-1185">Reference proteome</keyword>
<evidence type="ECO:0000313" key="2">
    <source>
        <dbReference type="EMBL" id="MFC0591249.1"/>
    </source>
</evidence>
<reference evidence="2 3" key="1">
    <citation type="submission" date="2024-09" db="EMBL/GenBank/DDBJ databases">
        <authorList>
            <person name="Sun Q."/>
            <person name="Mori K."/>
        </authorList>
    </citation>
    <scope>NUCLEOTIDE SEQUENCE [LARGE SCALE GENOMIC DNA]</scope>
    <source>
        <strain evidence="2 3">NCAIM B.02336</strain>
    </source>
</reference>
<keyword evidence="1" id="KW-0732">Signal</keyword>
<gene>
    <name evidence="2" type="ORF">ACFFGG_01645</name>
</gene>
<dbReference type="EMBL" id="JBHLTN010000002">
    <property type="protein sequence ID" value="MFC0591249.1"/>
    <property type="molecule type" value="Genomic_DNA"/>
</dbReference>